<dbReference type="AlphaFoldDB" id="E6N7L6"/>
<gene>
    <name evidence="2" type="ORF">CSUB_C1232</name>
    <name evidence="1" type="ORF">HGMM_F31B05C21</name>
</gene>
<dbReference type="BioCyc" id="CCAL311458:G131R-1244-MONOMER"/>
<dbReference type="InterPro" id="IPR036390">
    <property type="entry name" value="WH_DNA-bd_sf"/>
</dbReference>
<dbReference type="Proteomes" id="UP000008120">
    <property type="component" value="Chromosome"/>
</dbReference>
<reference evidence="1 3" key="1">
    <citation type="journal article" date="2005" name="Environ. Microbiol.">
        <title>Genetic and functional properties of uncultivated thermophilic crenarchaeotes from a subsurface gold mine as revealed by analysis of genome fragments.</title>
        <authorList>
            <person name="Nunoura T."/>
            <person name="Hirayama H."/>
            <person name="Takami H."/>
            <person name="Oida H."/>
            <person name="Nishi S."/>
            <person name="Shimamura S."/>
            <person name="Suzuki Y."/>
            <person name="Inagaki F."/>
            <person name="Takai K."/>
            <person name="Nealson K.H."/>
            <person name="Horikoshi K."/>
        </authorList>
    </citation>
    <scope>NUCLEOTIDE SEQUENCE [LARGE SCALE GENOMIC DNA]</scope>
</reference>
<organism evidence="1 3">
    <name type="scientific">Caldiarchaeum subterraneum</name>
    <dbReference type="NCBI Taxonomy" id="311458"/>
    <lineage>
        <taxon>Archaea</taxon>
        <taxon>Nitrososphaerota</taxon>
        <taxon>Candidatus Caldarchaeales</taxon>
        <taxon>Candidatus Caldarchaeaceae</taxon>
        <taxon>Candidatus Caldarchaeum</taxon>
    </lineage>
</organism>
<accession>E6N7L6</accession>
<dbReference type="KEGG" id="csu:CSUB_C1232"/>
<dbReference type="SUPFAM" id="SSF46785">
    <property type="entry name" value="Winged helix' DNA-binding domain"/>
    <property type="match status" value="1"/>
</dbReference>
<sequence>MAELAPRRKKVKFEMETGDGDKIAITFEGSLTREKLYQLADFLELVSGAPEQGENIRGNKLTKLMSVIEKHFPYSFFTSREIAEAYQYEFREPIPLSTASTYLARLAERGWLERTGSGNLARYRLVQGEARQKEFETV</sequence>
<dbReference type="InterPro" id="IPR036388">
    <property type="entry name" value="WH-like_DNA-bd_sf"/>
</dbReference>
<dbReference type="EMBL" id="BA000048">
    <property type="protein sequence ID" value="BAJ51083.1"/>
    <property type="molecule type" value="Genomic_DNA"/>
</dbReference>
<name>E6N7L6_CALS0</name>
<dbReference type="Gene3D" id="1.10.10.10">
    <property type="entry name" value="Winged helix-like DNA-binding domain superfamily/Winged helix DNA-binding domain"/>
    <property type="match status" value="1"/>
</dbReference>
<evidence type="ECO:0000313" key="2">
    <source>
        <dbReference type="EMBL" id="BAJ51083.1"/>
    </source>
</evidence>
<reference evidence="1 3" key="2">
    <citation type="journal article" date="2011" name="Nucleic Acids Res.">
        <title>Insights into the evolution of Archaea and eukaryotic protein modifier systems revealed by the genome of a novel archaeal group.</title>
        <authorList>
            <person name="Nunoura T."/>
            <person name="Takaki Y."/>
            <person name="Kakuta J."/>
            <person name="Nishi S."/>
            <person name="Sugahara J."/>
            <person name="Kazama H."/>
            <person name="Chee G."/>
            <person name="Hattori M."/>
            <person name="Kanai A."/>
            <person name="Atomi H."/>
            <person name="Takai K."/>
            <person name="Takami H."/>
        </authorList>
    </citation>
    <scope>NUCLEOTIDE SEQUENCE [LARGE SCALE GENOMIC DNA]</scope>
</reference>
<protein>
    <submittedName>
        <fullName evidence="1">Uncharacterized protein</fullName>
    </submittedName>
</protein>
<proteinExistence type="predicted"/>
<evidence type="ECO:0000313" key="3">
    <source>
        <dbReference type="Proteomes" id="UP000008120"/>
    </source>
</evidence>
<dbReference type="EMBL" id="AP011861">
    <property type="protein sequence ID" value="BAJ48285.1"/>
    <property type="molecule type" value="Genomic_DNA"/>
</dbReference>
<evidence type="ECO:0000313" key="1">
    <source>
        <dbReference type="EMBL" id="BAJ48285.1"/>
    </source>
</evidence>